<dbReference type="AlphaFoldDB" id="A0A1I7F340"/>
<evidence type="ECO:0000313" key="3">
    <source>
        <dbReference type="EMBL" id="SFU30539.1"/>
    </source>
</evidence>
<dbReference type="InterPro" id="IPR007621">
    <property type="entry name" value="TPM_dom"/>
</dbReference>
<keyword evidence="1" id="KW-0472">Membrane</keyword>
<feature type="domain" description="TPM" evidence="2">
    <location>
        <begin position="38"/>
        <end position="161"/>
    </location>
</feature>
<organism evidence="3 4">
    <name type="scientific">Pustulibacterium marinum</name>
    <dbReference type="NCBI Taxonomy" id="1224947"/>
    <lineage>
        <taxon>Bacteria</taxon>
        <taxon>Pseudomonadati</taxon>
        <taxon>Bacteroidota</taxon>
        <taxon>Flavobacteriia</taxon>
        <taxon>Flavobacteriales</taxon>
        <taxon>Flavobacteriaceae</taxon>
        <taxon>Pustulibacterium</taxon>
    </lineage>
</organism>
<name>A0A1I7F340_9FLAO</name>
<keyword evidence="4" id="KW-1185">Reference proteome</keyword>
<protein>
    <recommendedName>
        <fullName evidence="2">TPM domain-containing protein</fullName>
    </recommendedName>
</protein>
<dbReference type="Gene3D" id="3.10.310.50">
    <property type="match status" value="1"/>
</dbReference>
<evidence type="ECO:0000256" key="1">
    <source>
        <dbReference type="SAM" id="Phobius"/>
    </source>
</evidence>
<reference evidence="3 4" key="1">
    <citation type="submission" date="2016-10" db="EMBL/GenBank/DDBJ databases">
        <authorList>
            <person name="de Groot N.N."/>
        </authorList>
    </citation>
    <scope>NUCLEOTIDE SEQUENCE [LARGE SCALE GENOMIC DNA]</scope>
    <source>
        <strain evidence="3 4">CGMCC 1.12333</strain>
    </source>
</reference>
<dbReference type="Pfam" id="PF04536">
    <property type="entry name" value="TPM_phosphatase"/>
    <property type="match status" value="1"/>
</dbReference>
<keyword evidence="1" id="KW-0812">Transmembrane</keyword>
<evidence type="ECO:0000259" key="2">
    <source>
        <dbReference type="Pfam" id="PF04536"/>
    </source>
</evidence>
<dbReference type="PANTHER" id="PTHR30373">
    <property type="entry name" value="UPF0603 PROTEIN YGCG"/>
    <property type="match status" value="1"/>
</dbReference>
<sequence length="265" mass="27973">MLQQINFKQYFTLIALLITCVVSAQFEIPEKPSKETSVYDYAEVLSKGQKNALENKLVRYSDTTSTQIVFISIKSLNGENIGLLAPKWGQQWGIGQKGKDNGVVILLAEKEHEIWIAPGYEAEEKLTAGINGEIIRNIIIPEFKRGDYYAGLDKGTDAIFEVLQGTFKGTRKRSGGSAAPLVVIVIFIIIIMLIFRNRRGGGGGRGGRRGGFDLTDFIILSSLGRGGNYGGGGFGGGSSGGFGGGGFGGGFGGGGFSGGGAGGSW</sequence>
<evidence type="ECO:0000313" key="4">
    <source>
        <dbReference type="Proteomes" id="UP000199138"/>
    </source>
</evidence>
<dbReference type="OrthoDB" id="9810918at2"/>
<proteinExistence type="predicted"/>
<accession>A0A1I7F340</accession>
<feature type="transmembrane region" description="Helical" evidence="1">
    <location>
        <begin position="177"/>
        <end position="195"/>
    </location>
</feature>
<dbReference type="Proteomes" id="UP000199138">
    <property type="component" value="Unassembled WGS sequence"/>
</dbReference>
<gene>
    <name evidence="3" type="ORF">SAMN05216480_101579</name>
</gene>
<dbReference type="PANTHER" id="PTHR30373:SF2">
    <property type="entry name" value="UPF0603 PROTEIN YGCG"/>
    <property type="match status" value="1"/>
</dbReference>
<dbReference type="STRING" id="1224947.SAMN05216480_101579"/>
<keyword evidence="1" id="KW-1133">Transmembrane helix</keyword>
<dbReference type="EMBL" id="FPBK01000001">
    <property type="protein sequence ID" value="SFU30539.1"/>
    <property type="molecule type" value="Genomic_DNA"/>
</dbReference>